<evidence type="ECO:0000256" key="3">
    <source>
        <dbReference type="ARBA" id="ARBA00022527"/>
    </source>
</evidence>
<evidence type="ECO:0000313" key="13">
    <source>
        <dbReference type="Proteomes" id="UP001648503"/>
    </source>
</evidence>
<keyword evidence="7" id="KW-0067">ATP-binding</keyword>
<dbReference type="InterPro" id="IPR000719">
    <property type="entry name" value="Prot_kinase_dom"/>
</dbReference>
<dbReference type="Gene3D" id="3.30.200.20">
    <property type="entry name" value="Phosphorylase Kinase, domain 1"/>
    <property type="match status" value="1"/>
</dbReference>
<comment type="caution">
    <text evidence="12">The sequence shown here is derived from an EMBL/GenBank/DDBJ whole genome shotgun (WGS) entry which is preliminary data.</text>
</comment>
<dbReference type="InterPro" id="IPR051138">
    <property type="entry name" value="PIM_Ser/Thr_kinase"/>
</dbReference>
<dbReference type="PANTHER" id="PTHR22984">
    <property type="entry name" value="SERINE/THREONINE-PROTEIN KINASE PIM"/>
    <property type="match status" value="1"/>
</dbReference>
<gene>
    <name evidence="12" type="ORF">BASA50_010023</name>
</gene>
<evidence type="ECO:0000256" key="1">
    <source>
        <dbReference type="ARBA" id="ARBA00004340"/>
    </source>
</evidence>
<dbReference type="Pfam" id="PF00069">
    <property type="entry name" value="Pkinase"/>
    <property type="match status" value="1"/>
</dbReference>
<sequence>MTLRHEFFSYKVEHQDITMISLYGLFILLLTVETIYAQGDTDEGDDGDQASGSNPKSKTTTSLPLRVHPLRLPKTLWGTKAPDQNGALSSVDPQPGKECKDGYWIRKITKLCPQQQSPPESQPSTLHDPPQSDEMPLPDYLGKSEKKSYSRSWKTKQYRLFTKGETRYFESEYFGKKTLGQGQSGVVYLAIRKSDGMEVAYKSIPKSKVRKYTLEFSPPPRCHLPSPLVGSEDQSVAQCMSPRPPNLLVPHEFLLQMYLSRPGYENLYVPVVFDYFILENEYILVMEYVDENWVSLSKYVKEKGQLDINEARNIVKEIVNAMIFLKQNGVVHDDLSGMSQ</sequence>
<keyword evidence="5" id="KW-0547">Nucleotide-binding</keyword>
<comment type="catalytic activity">
    <reaction evidence="9">
        <text>L-seryl-[protein] + ATP = O-phospho-L-seryl-[protein] + ADP + H(+)</text>
        <dbReference type="Rhea" id="RHEA:17989"/>
        <dbReference type="Rhea" id="RHEA-COMP:9863"/>
        <dbReference type="Rhea" id="RHEA-COMP:11604"/>
        <dbReference type="ChEBI" id="CHEBI:15378"/>
        <dbReference type="ChEBI" id="CHEBI:29999"/>
        <dbReference type="ChEBI" id="CHEBI:30616"/>
        <dbReference type="ChEBI" id="CHEBI:83421"/>
        <dbReference type="ChEBI" id="CHEBI:456216"/>
        <dbReference type="EC" id="2.7.11.1"/>
    </reaction>
</comment>
<comment type="catalytic activity">
    <reaction evidence="8">
        <text>L-threonyl-[protein] + ATP = O-phospho-L-threonyl-[protein] + ADP + H(+)</text>
        <dbReference type="Rhea" id="RHEA:46608"/>
        <dbReference type="Rhea" id="RHEA-COMP:11060"/>
        <dbReference type="Rhea" id="RHEA-COMP:11605"/>
        <dbReference type="ChEBI" id="CHEBI:15378"/>
        <dbReference type="ChEBI" id="CHEBI:30013"/>
        <dbReference type="ChEBI" id="CHEBI:30616"/>
        <dbReference type="ChEBI" id="CHEBI:61977"/>
        <dbReference type="ChEBI" id="CHEBI:456216"/>
        <dbReference type="EC" id="2.7.11.1"/>
    </reaction>
</comment>
<feature type="compositionally biased region" description="Low complexity" evidence="10">
    <location>
        <begin position="113"/>
        <end position="124"/>
    </location>
</feature>
<dbReference type="EMBL" id="JAFCIX010000458">
    <property type="protein sequence ID" value="KAH6589452.1"/>
    <property type="molecule type" value="Genomic_DNA"/>
</dbReference>
<keyword evidence="6" id="KW-0418">Kinase</keyword>
<keyword evidence="4" id="KW-0808">Transferase</keyword>
<reference evidence="12 13" key="1">
    <citation type="submission" date="2021-02" db="EMBL/GenBank/DDBJ databases">
        <title>Variation within the Batrachochytrium salamandrivorans European outbreak.</title>
        <authorList>
            <person name="Kelly M."/>
            <person name="Pasmans F."/>
            <person name="Shea T.P."/>
            <person name="Munoz J.F."/>
            <person name="Carranza S."/>
            <person name="Cuomo C.A."/>
            <person name="Martel A."/>
        </authorList>
    </citation>
    <scope>NUCLEOTIDE SEQUENCE [LARGE SCALE GENOMIC DNA]</scope>
    <source>
        <strain evidence="12 13">AMFP18/2</strain>
    </source>
</reference>
<evidence type="ECO:0000256" key="2">
    <source>
        <dbReference type="ARBA" id="ARBA00012513"/>
    </source>
</evidence>
<dbReference type="Gene3D" id="1.10.510.10">
    <property type="entry name" value="Transferase(Phosphotransferase) domain 1"/>
    <property type="match status" value="1"/>
</dbReference>
<evidence type="ECO:0000256" key="8">
    <source>
        <dbReference type="ARBA" id="ARBA00047899"/>
    </source>
</evidence>
<comment type="subcellular location">
    <subcellularLocation>
        <location evidence="1">Host cell</location>
    </subcellularLocation>
</comment>
<keyword evidence="13" id="KW-1185">Reference proteome</keyword>
<name>A0ABQ8EZM3_9FUNG</name>
<feature type="region of interest" description="Disordered" evidence="10">
    <location>
        <begin position="113"/>
        <end position="146"/>
    </location>
</feature>
<dbReference type="SUPFAM" id="SSF56112">
    <property type="entry name" value="Protein kinase-like (PK-like)"/>
    <property type="match status" value="1"/>
</dbReference>
<dbReference type="InterPro" id="IPR011009">
    <property type="entry name" value="Kinase-like_dom_sf"/>
</dbReference>
<evidence type="ECO:0000256" key="10">
    <source>
        <dbReference type="SAM" id="MobiDB-lite"/>
    </source>
</evidence>
<dbReference type="Proteomes" id="UP001648503">
    <property type="component" value="Unassembled WGS sequence"/>
</dbReference>
<evidence type="ECO:0000256" key="6">
    <source>
        <dbReference type="ARBA" id="ARBA00022777"/>
    </source>
</evidence>
<evidence type="ECO:0000256" key="7">
    <source>
        <dbReference type="ARBA" id="ARBA00022840"/>
    </source>
</evidence>
<evidence type="ECO:0000256" key="5">
    <source>
        <dbReference type="ARBA" id="ARBA00022741"/>
    </source>
</evidence>
<keyword evidence="3" id="KW-0723">Serine/threonine-protein kinase</keyword>
<feature type="compositionally biased region" description="Polar residues" evidence="10">
    <location>
        <begin position="50"/>
        <end position="63"/>
    </location>
</feature>
<dbReference type="EC" id="2.7.11.1" evidence="2"/>
<proteinExistence type="predicted"/>
<organism evidence="12 13">
    <name type="scientific">Batrachochytrium salamandrivorans</name>
    <dbReference type="NCBI Taxonomy" id="1357716"/>
    <lineage>
        <taxon>Eukaryota</taxon>
        <taxon>Fungi</taxon>
        <taxon>Fungi incertae sedis</taxon>
        <taxon>Chytridiomycota</taxon>
        <taxon>Chytridiomycota incertae sedis</taxon>
        <taxon>Chytridiomycetes</taxon>
        <taxon>Rhizophydiales</taxon>
        <taxon>Rhizophydiales incertae sedis</taxon>
        <taxon>Batrachochytrium</taxon>
    </lineage>
</organism>
<protein>
    <recommendedName>
        <fullName evidence="2">non-specific serine/threonine protein kinase</fullName>
        <ecNumber evidence="2">2.7.11.1</ecNumber>
    </recommendedName>
</protein>
<evidence type="ECO:0000256" key="4">
    <source>
        <dbReference type="ARBA" id="ARBA00022679"/>
    </source>
</evidence>
<dbReference type="PROSITE" id="PS50011">
    <property type="entry name" value="PROTEIN_KINASE_DOM"/>
    <property type="match status" value="1"/>
</dbReference>
<evidence type="ECO:0000256" key="9">
    <source>
        <dbReference type="ARBA" id="ARBA00048679"/>
    </source>
</evidence>
<accession>A0ABQ8EZM3</accession>
<feature type="region of interest" description="Disordered" evidence="10">
    <location>
        <begin position="41"/>
        <end position="65"/>
    </location>
</feature>
<evidence type="ECO:0000259" key="11">
    <source>
        <dbReference type="PROSITE" id="PS50011"/>
    </source>
</evidence>
<dbReference type="PANTHER" id="PTHR22984:SF25">
    <property type="entry name" value="PROTEIN KINASE DOMAIN-CONTAINING PROTEIN"/>
    <property type="match status" value="1"/>
</dbReference>
<evidence type="ECO:0000313" key="12">
    <source>
        <dbReference type="EMBL" id="KAH6589452.1"/>
    </source>
</evidence>
<feature type="domain" description="Protein kinase" evidence="11">
    <location>
        <begin position="173"/>
        <end position="340"/>
    </location>
</feature>